<dbReference type="STRING" id="391625.PPSIR1_38761"/>
<evidence type="ECO:0000256" key="2">
    <source>
        <dbReference type="ARBA" id="ARBA00022741"/>
    </source>
</evidence>
<name>A6G8S5_9BACT</name>
<evidence type="ECO:0000256" key="4">
    <source>
        <dbReference type="ARBA" id="ARBA00022840"/>
    </source>
</evidence>
<reference evidence="9 10" key="1">
    <citation type="submission" date="2007-06" db="EMBL/GenBank/DDBJ databases">
        <authorList>
            <person name="Shimkets L."/>
            <person name="Ferriera S."/>
            <person name="Johnson J."/>
            <person name="Kravitz S."/>
            <person name="Beeson K."/>
            <person name="Sutton G."/>
            <person name="Rogers Y.-H."/>
            <person name="Friedman R."/>
            <person name="Frazier M."/>
            <person name="Venter J.C."/>
        </authorList>
    </citation>
    <scope>NUCLEOTIDE SEQUENCE [LARGE SCALE GENOMIC DNA]</scope>
    <source>
        <strain evidence="9 10">SIR-1</strain>
    </source>
</reference>
<dbReference type="OrthoDB" id="9801841at2"/>
<dbReference type="PANTHER" id="PTHR45641">
    <property type="entry name" value="TETRATRICOPEPTIDE REPEAT PROTEIN (AFU_ORTHOLOGUE AFUA_6G03870)"/>
    <property type="match status" value="1"/>
</dbReference>
<dbReference type="Pfam" id="PF13424">
    <property type="entry name" value="TPR_12"/>
    <property type="match status" value="2"/>
</dbReference>
<feature type="domain" description="Protein kinase" evidence="8">
    <location>
        <begin position="72"/>
        <end position="353"/>
    </location>
</feature>
<dbReference type="Pfam" id="PF00069">
    <property type="entry name" value="Pkinase"/>
    <property type="match status" value="1"/>
</dbReference>
<dbReference type="InterPro" id="IPR019734">
    <property type="entry name" value="TPR_rpt"/>
</dbReference>
<keyword evidence="1" id="KW-0677">Repeat</keyword>
<feature type="repeat" description="TPR" evidence="5">
    <location>
        <begin position="905"/>
        <end position="938"/>
    </location>
</feature>
<keyword evidence="9" id="KW-0418">Kinase</keyword>
<dbReference type="Gene3D" id="1.10.510.10">
    <property type="entry name" value="Transferase(Phosphotransferase) domain 1"/>
    <property type="match status" value="1"/>
</dbReference>
<dbReference type="InterPro" id="IPR000719">
    <property type="entry name" value="Prot_kinase_dom"/>
</dbReference>
<keyword evidence="2 6" id="KW-0547">Nucleotide-binding</keyword>
<dbReference type="SUPFAM" id="SSF48452">
    <property type="entry name" value="TPR-like"/>
    <property type="match status" value="3"/>
</dbReference>
<dbReference type="Gene3D" id="1.25.40.10">
    <property type="entry name" value="Tetratricopeptide repeat domain"/>
    <property type="match status" value="2"/>
</dbReference>
<dbReference type="PROSITE" id="PS00107">
    <property type="entry name" value="PROTEIN_KINASE_ATP"/>
    <property type="match status" value="1"/>
</dbReference>
<keyword evidence="3 5" id="KW-0802">TPR repeat</keyword>
<keyword evidence="10" id="KW-1185">Reference proteome</keyword>
<evidence type="ECO:0000256" key="1">
    <source>
        <dbReference type="ARBA" id="ARBA00022737"/>
    </source>
</evidence>
<sequence>MSARRPRPHAVGKQTEPSAGWTSLETGETLSLDDAQASGSRAARPTLSEDTLPSGGGLTSTREDTPERIGRYLVVDVLGAGAMGVVYSAYDPKLDRKVALKLLLAQGSEAGRKRLEREAQALAQLSHPHVVAVHDVDVHEGRLFVAMEMVSGQTLRAWMRTAGETPHPWRAVLRPFTQAGEGLAAAHAAGLVHRDFKPENVMLGDDGRVRVMDFGLARPEEHLNTVDADPRKLDSLPFPSALGTPMTRTGALLGTPAYMSPEQFEGHADLRSDQFAFCVALHEALYGYRPYSGGTIGAMLSAMRKGDVEPPPAGTSVPAWVRAVVIRGLAADPDARWPSMDALLEALADDPALRRRRWATGLALVASLGGLGGALAVAASERGAATSQPPRACAGFEDELFGVWDAARKAEVREAMAATELPYSDSAWAKVQSSLDAYTGEWVAARRETCEASQRGEQSDSLLDLRMACLDERLRHVEATVGVLAKADAAVLPKAAQLAKGLPALERCADLEALTAELPPPEDPAVAQRVAELSAALVDGKIHYRAGQYAEGRALVEPLTREAKALGYAPLEARAWLLQGRLLGGEGDYEEAEAALTRAYQLALGVGMLDEAARASSWLVYIVGVELDRHDDARRWAVDAEPLSRAANEASTRIVYLSQTGSMETRAGDFERARSLLEEAVALSEARGLESASVATALTNLGSFATSQGEFGLARRYQEQALARWESLVGHEHPNVGASLTSLGTVSMMEGKIEEGAQAYARALAVFEATLGPEHAQVGAALSGLGLAAEALGELEDARRYHERSLAVWQKAYSPEHTRVAGARTNLGNTLHSLGQDAEAQRQHERAVAIFEASLGPEHPTIVSPLLGLGIAIWDQGAPEDAMPHFERALAIQEQTFGAEHHELVITLDNLGEASLDLGRLDEAERHYSRGLELRQRNFEPTHPDFIYSYLGLGTTLWQRGQLTKALELLEQAVAHGEANEGEPIMLARARETLARASWESLQAGKADEHAAARVAELATLAAETYANAGPSEAQALAELDTWRATLEP</sequence>
<dbReference type="RefSeq" id="WP_006973120.1">
    <property type="nucleotide sequence ID" value="NZ_ABCS01000041.1"/>
</dbReference>
<dbReference type="InterPro" id="IPR017441">
    <property type="entry name" value="Protein_kinase_ATP_BS"/>
</dbReference>
<dbReference type="GO" id="GO:0005524">
    <property type="term" value="F:ATP binding"/>
    <property type="evidence" value="ECO:0007669"/>
    <property type="project" value="UniProtKB-UniRule"/>
</dbReference>
<evidence type="ECO:0000313" key="10">
    <source>
        <dbReference type="Proteomes" id="UP000005801"/>
    </source>
</evidence>
<dbReference type="Pfam" id="PF13374">
    <property type="entry name" value="TPR_10"/>
    <property type="match status" value="2"/>
</dbReference>
<dbReference type="PROSITE" id="PS50005">
    <property type="entry name" value="TPR"/>
    <property type="match status" value="1"/>
</dbReference>
<dbReference type="EMBL" id="ABCS01000041">
    <property type="protein sequence ID" value="EDM77735.1"/>
    <property type="molecule type" value="Genomic_DNA"/>
</dbReference>
<gene>
    <name evidence="9" type="ORF">PPSIR1_38761</name>
</gene>
<dbReference type="CDD" id="cd14014">
    <property type="entry name" value="STKc_PknB_like"/>
    <property type="match status" value="1"/>
</dbReference>
<dbReference type="InterPro" id="IPR011009">
    <property type="entry name" value="Kinase-like_dom_sf"/>
</dbReference>
<keyword evidence="4 6" id="KW-0067">ATP-binding</keyword>
<comment type="caution">
    <text evidence="9">The sequence shown here is derived from an EMBL/GenBank/DDBJ whole genome shotgun (WGS) entry which is preliminary data.</text>
</comment>
<dbReference type="SMART" id="SM00028">
    <property type="entry name" value="TPR"/>
    <property type="match status" value="9"/>
</dbReference>
<feature type="binding site" evidence="6">
    <location>
        <position position="101"/>
    </location>
    <ligand>
        <name>ATP</name>
        <dbReference type="ChEBI" id="CHEBI:30616"/>
    </ligand>
</feature>
<feature type="compositionally biased region" description="Basic residues" evidence="7">
    <location>
        <begin position="1"/>
        <end position="10"/>
    </location>
</feature>
<dbReference type="PROSITE" id="PS00108">
    <property type="entry name" value="PROTEIN_KINASE_ST"/>
    <property type="match status" value="1"/>
</dbReference>
<dbReference type="Pfam" id="PF13432">
    <property type="entry name" value="TPR_16"/>
    <property type="match status" value="1"/>
</dbReference>
<dbReference type="InterPro" id="IPR008271">
    <property type="entry name" value="Ser/Thr_kinase_AS"/>
</dbReference>
<dbReference type="InterPro" id="IPR011990">
    <property type="entry name" value="TPR-like_helical_dom_sf"/>
</dbReference>
<feature type="region of interest" description="Disordered" evidence="7">
    <location>
        <begin position="1"/>
        <end position="65"/>
    </location>
</feature>
<dbReference type="Gene3D" id="3.30.200.20">
    <property type="entry name" value="Phosphorylase Kinase, domain 1"/>
    <property type="match status" value="1"/>
</dbReference>
<evidence type="ECO:0000256" key="3">
    <source>
        <dbReference type="ARBA" id="ARBA00022803"/>
    </source>
</evidence>
<dbReference type="eggNOG" id="COG0457">
    <property type="taxonomic scope" value="Bacteria"/>
</dbReference>
<evidence type="ECO:0000256" key="7">
    <source>
        <dbReference type="SAM" id="MobiDB-lite"/>
    </source>
</evidence>
<evidence type="ECO:0000256" key="6">
    <source>
        <dbReference type="PROSITE-ProRule" id="PRU10141"/>
    </source>
</evidence>
<accession>A6G8S5</accession>
<dbReference type="Proteomes" id="UP000005801">
    <property type="component" value="Unassembled WGS sequence"/>
</dbReference>
<dbReference type="PROSITE" id="PS50011">
    <property type="entry name" value="PROTEIN_KINASE_DOM"/>
    <property type="match status" value="1"/>
</dbReference>
<evidence type="ECO:0000256" key="5">
    <source>
        <dbReference type="PROSITE-ProRule" id="PRU00339"/>
    </source>
</evidence>
<organism evidence="9 10">
    <name type="scientific">Plesiocystis pacifica SIR-1</name>
    <dbReference type="NCBI Taxonomy" id="391625"/>
    <lineage>
        <taxon>Bacteria</taxon>
        <taxon>Pseudomonadati</taxon>
        <taxon>Myxococcota</taxon>
        <taxon>Polyangia</taxon>
        <taxon>Nannocystales</taxon>
        <taxon>Nannocystaceae</taxon>
        <taxon>Plesiocystis</taxon>
    </lineage>
</organism>
<keyword evidence="9" id="KW-0808">Transferase</keyword>
<evidence type="ECO:0000313" key="9">
    <source>
        <dbReference type="EMBL" id="EDM77735.1"/>
    </source>
</evidence>
<dbReference type="AlphaFoldDB" id="A6G8S5"/>
<evidence type="ECO:0000259" key="8">
    <source>
        <dbReference type="PROSITE" id="PS50011"/>
    </source>
</evidence>
<dbReference type="eggNOG" id="COG0515">
    <property type="taxonomic scope" value="Bacteria"/>
</dbReference>
<feature type="compositionally biased region" description="Polar residues" evidence="7">
    <location>
        <begin position="15"/>
        <end position="29"/>
    </location>
</feature>
<dbReference type="PANTHER" id="PTHR45641:SF19">
    <property type="entry name" value="NEPHROCYSTIN-3"/>
    <property type="match status" value="1"/>
</dbReference>
<dbReference type="GO" id="GO:0004672">
    <property type="term" value="F:protein kinase activity"/>
    <property type="evidence" value="ECO:0007669"/>
    <property type="project" value="InterPro"/>
</dbReference>
<protein>
    <submittedName>
        <fullName evidence="9">Serine/threonine kinase family protein</fullName>
    </submittedName>
</protein>
<proteinExistence type="predicted"/>
<dbReference type="SUPFAM" id="SSF56112">
    <property type="entry name" value="Protein kinase-like (PK-like)"/>
    <property type="match status" value="1"/>
</dbReference>